<dbReference type="NCBIfam" id="TIGR02258">
    <property type="entry name" value="2_5_ligase"/>
    <property type="match status" value="1"/>
</dbReference>
<evidence type="ECO:0000256" key="2">
    <source>
        <dbReference type="HAMAP-Rule" id="MF_01940"/>
    </source>
</evidence>
<proteinExistence type="inferred from homology"/>
<dbReference type="HOGENOM" id="CLU_081251_0_0_5"/>
<keyword evidence="3" id="KW-0436">Ligase</keyword>
<comment type="function">
    <text evidence="2">Hydrolyzes RNA 2',3'-cyclic phosphodiester to an RNA 2'-phosphomonoester.</text>
</comment>
<dbReference type="EMBL" id="HE663493">
    <property type="protein sequence ID" value="CCG08095.1"/>
    <property type="molecule type" value="Genomic_DNA"/>
</dbReference>
<dbReference type="STRING" id="1150469.RSPPHO_01469"/>
<dbReference type="InterPro" id="IPR004175">
    <property type="entry name" value="RNA_CPDase"/>
</dbReference>
<evidence type="ECO:0000256" key="1">
    <source>
        <dbReference type="ARBA" id="ARBA00022801"/>
    </source>
</evidence>
<dbReference type="AlphaFoldDB" id="H6SJD0"/>
<dbReference type="PANTHER" id="PTHR35561">
    <property type="entry name" value="RNA 2',3'-CYCLIC PHOSPHODIESTERASE"/>
    <property type="match status" value="1"/>
</dbReference>
<name>H6SJD0_PARPM</name>
<keyword evidence="1 2" id="KW-0378">Hydrolase</keyword>
<protein>
    <recommendedName>
        <fullName evidence="2">RNA 2',3'-cyclic phosphodiesterase</fullName>
        <shortName evidence="2">RNA 2',3'-CPDase</shortName>
        <ecNumber evidence="2">3.1.4.58</ecNumber>
    </recommendedName>
</protein>
<gene>
    <name evidence="3" type="ORF">RSPPHO_01469</name>
</gene>
<dbReference type="eggNOG" id="COG1514">
    <property type="taxonomic scope" value="Bacteria"/>
</dbReference>
<dbReference type="KEGG" id="rpm:RSPPHO_01469"/>
<dbReference type="GO" id="GO:0008664">
    <property type="term" value="F:RNA 2',3'-cyclic 3'-phosphodiesterase activity"/>
    <property type="evidence" value="ECO:0007669"/>
    <property type="project" value="UniProtKB-EC"/>
</dbReference>
<dbReference type="Proteomes" id="UP000033220">
    <property type="component" value="Chromosome DSM 122"/>
</dbReference>
<dbReference type="OrthoDB" id="9793819at2"/>
<dbReference type="GO" id="GO:0016874">
    <property type="term" value="F:ligase activity"/>
    <property type="evidence" value="ECO:0007669"/>
    <property type="project" value="UniProtKB-KW"/>
</dbReference>
<reference evidence="3 4" key="1">
    <citation type="submission" date="2012-02" db="EMBL/GenBank/DDBJ databases">
        <title>Shotgun genome sequence of Phaeospirillum photometricum DSM 122.</title>
        <authorList>
            <person name="Duquesne K."/>
            <person name="Sturgis J."/>
        </authorList>
    </citation>
    <scope>NUCLEOTIDE SEQUENCE [LARGE SCALE GENOMIC DNA]</scope>
    <source>
        <strain evidence="4">DSM122</strain>
    </source>
</reference>
<dbReference type="GO" id="GO:0004113">
    <property type="term" value="F:2',3'-cyclic-nucleotide 3'-phosphodiesterase activity"/>
    <property type="evidence" value="ECO:0007669"/>
    <property type="project" value="InterPro"/>
</dbReference>
<evidence type="ECO:0000313" key="3">
    <source>
        <dbReference type="EMBL" id="CCG08095.1"/>
    </source>
</evidence>
<sequence>MIRLFIGLGLPDAERARLGGLAVGMPGVRWMPPASLHLTVRFLGETEEGLAREIDTALQTLRAPPVPVRLEGLGVFGKGARRHTLWAGVAASPELGLLKGRVDAALRDLGLEADSRAFTPHVTLARMTRPHEERLQQFIEGHSLEVAGGFVAPAFVLYSSHLGHEAPHYREEAVYPLQG</sequence>
<evidence type="ECO:0000313" key="4">
    <source>
        <dbReference type="Proteomes" id="UP000033220"/>
    </source>
</evidence>
<feature type="active site" description="Proton donor" evidence="2">
    <location>
        <position position="37"/>
    </location>
</feature>
<dbReference type="PATRIC" id="fig|1150469.3.peg.1655"/>
<feature type="short sequence motif" description="HXTX 1" evidence="2">
    <location>
        <begin position="37"/>
        <end position="40"/>
    </location>
</feature>
<dbReference type="SUPFAM" id="SSF55144">
    <property type="entry name" value="LigT-like"/>
    <property type="match status" value="1"/>
</dbReference>
<comment type="similarity">
    <text evidence="2">Belongs to the 2H phosphoesterase superfamily. ThpR family.</text>
</comment>
<accession>H6SJD0</accession>
<dbReference type="Gene3D" id="3.90.1140.10">
    <property type="entry name" value="Cyclic phosphodiesterase"/>
    <property type="match status" value="1"/>
</dbReference>
<dbReference type="EC" id="3.1.4.58" evidence="2"/>
<organism evidence="3 4">
    <name type="scientific">Pararhodospirillum photometricum DSM 122</name>
    <dbReference type="NCBI Taxonomy" id="1150469"/>
    <lineage>
        <taxon>Bacteria</taxon>
        <taxon>Pseudomonadati</taxon>
        <taxon>Pseudomonadota</taxon>
        <taxon>Alphaproteobacteria</taxon>
        <taxon>Rhodospirillales</taxon>
        <taxon>Rhodospirillaceae</taxon>
        <taxon>Pararhodospirillum</taxon>
    </lineage>
</organism>
<dbReference type="Pfam" id="PF13563">
    <property type="entry name" value="2_5_RNA_ligase2"/>
    <property type="match status" value="1"/>
</dbReference>
<dbReference type="PANTHER" id="PTHR35561:SF1">
    <property type="entry name" value="RNA 2',3'-CYCLIC PHOSPHODIESTERASE"/>
    <property type="match status" value="1"/>
</dbReference>
<comment type="catalytic activity">
    <reaction evidence="2">
        <text>a 3'-end 2',3'-cyclophospho-ribonucleotide-RNA + H2O = a 3'-end 2'-phospho-ribonucleotide-RNA + H(+)</text>
        <dbReference type="Rhea" id="RHEA:11828"/>
        <dbReference type="Rhea" id="RHEA-COMP:10464"/>
        <dbReference type="Rhea" id="RHEA-COMP:17353"/>
        <dbReference type="ChEBI" id="CHEBI:15377"/>
        <dbReference type="ChEBI" id="CHEBI:15378"/>
        <dbReference type="ChEBI" id="CHEBI:83064"/>
        <dbReference type="ChEBI" id="CHEBI:173113"/>
        <dbReference type="EC" id="3.1.4.58"/>
    </reaction>
</comment>
<dbReference type="RefSeq" id="WP_014414734.1">
    <property type="nucleotide sequence ID" value="NC_017059.1"/>
</dbReference>
<dbReference type="HAMAP" id="MF_01940">
    <property type="entry name" value="RNA_CPDase"/>
    <property type="match status" value="1"/>
</dbReference>
<feature type="short sequence motif" description="HXTX 2" evidence="2">
    <location>
        <begin position="121"/>
        <end position="124"/>
    </location>
</feature>
<dbReference type="InterPro" id="IPR009097">
    <property type="entry name" value="Cyclic_Pdiesterase"/>
</dbReference>
<keyword evidence="4" id="KW-1185">Reference proteome</keyword>
<feature type="active site" description="Proton acceptor" evidence="2">
    <location>
        <position position="121"/>
    </location>
</feature>